<accession>A0ABN3TFT5</accession>
<dbReference type="EMBL" id="BAAASK010000029">
    <property type="protein sequence ID" value="GAA2699487.1"/>
    <property type="molecule type" value="Genomic_DNA"/>
</dbReference>
<proteinExistence type="predicted"/>
<feature type="region of interest" description="Disordered" evidence="1">
    <location>
        <begin position="104"/>
        <end position="125"/>
    </location>
</feature>
<evidence type="ECO:0000313" key="2">
    <source>
        <dbReference type="EMBL" id="GAA2699487.1"/>
    </source>
</evidence>
<gene>
    <name evidence="2" type="ORF">GCM10010310_66560</name>
</gene>
<feature type="region of interest" description="Disordered" evidence="1">
    <location>
        <begin position="1584"/>
        <end position="1608"/>
    </location>
</feature>
<organism evidence="2 3">
    <name type="scientific">Streptomyces violaceolatus</name>
    <dbReference type="NCBI Taxonomy" id="67378"/>
    <lineage>
        <taxon>Bacteria</taxon>
        <taxon>Bacillati</taxon>
        <taxon>Actinomycetota</taxon>
        <taxon>Actinomycetes</taxon>
        <taxon>Kitasatosporales</taxon>
        <taxon>Streptomycetaceae</taxon>
        <taxon>Streptomyces</taxon>
        <taxon>Streptomyces violaceoruber group</taxon>
    </lineage>
</organism>
<comment type="caution">
    <text evidence="2">The sequence shown here is derived from an EMBL/GenBank/DDBJ whole genome shotgun (WGS) entry which is preliminary data.</text>
</comment>
<feature type="region of interest" description="Disordered" evidence="1">
    <location>
        <begin position="1"/>
        <end position="30"/>
    </location>
</feature>
<evidence type="ECO:0008006" key="4">
    <source>
        <dbReference type="Google" id="ProtNLM"/>
    </source>
</evidence>
<dbReference type="RefSeq" id="WP_189285024.1">
    <property type="nucleotide sequence ID" value="NZ_BAAASK010000029.1"/>
</dbReference>
<dbReference type="Proteomes" id="UP001499989">
    <property type="component" value="Unassembled WGS sequence"/>
</dbReference>
<sequence length="2454" mass="261210">MYAADRATAQDGGSGPEPEGRSAVPHPGAAPATAAVRELVGGLAPLLGLDPGRITIEAAGPGPGGPLGGARAAAAEDRLLLRPSQLADPEPALLVHELAHIAQHRNRAQRPSDTVGLAGRPRRAPVRPDLTASEAEAVALAGAVRAGSALWRPRAVLPDGVLARDSGGSGIEPRLLVELHDRVDFNHGDERARIAEYLGSFWTPAGDALESALEILEHLDFFVARALVQGLGPGVRRKLAMLSGDQYAAHPHTAAAVFAALDVADVTVVHSGGYQLGQALSGLNPHALEAAELRGVRDTLRRMAREARELTDDLLTGPARRVLRALLSAAEPPGTDEERVRAVLAEERRVSEARRTAYGTDRPLSAPTGASGATSLLLRRLTELLKSPDATNARKALDQMSVLVSPRAAKGGAPQGAARYRLSVLVTELDARGLFDRLLDHLDADDRSQGDYAPTLSALLAVRRPALTLPRIQSLLSYGLFDWAVTDDDARFAYLLVRSLPPAEQEAWRRRDGGKWYRRLQDNLPPAVFDLGEYRGVGAEFDVTGPGPEPDERQIADRLGKVLAAWRRDRTERTAVDQLEQLVGRRTDGKEAAQTTYRLRAAVVRRLDATRELPGMVAGLSEHYLTAEETRHTLVALSGLRDPVMVQNHVVDLLDWLSPRRAWIAHQMLRGLSAAEQRAFDADHPGLWWEVWRAMTPAMRASPAAGAPVGQGEFPDRELLRVRLSDERLWDSARRSDLRALLNLAYRSDDRLWVLREVAKHPDHAGLEDLIQRMQQPEGLDFLPAGGSLGLLWFAAGALLQAATTLGGRTLHVDLDLDDLQRALHGDILGVQTMSPAGSGDVAQGKGAKPNRISIDLDPTGGTLVLKAPALDLRQLDLFFPGRSFHTGDVHLSGLEVRASFSDRRYSTPVGAHIDAESLDVRDGIVADPGLPGGAAAWATLLLKNLALHTDGAGEGFPGPRPGTIPVPVFGPLWQALENLVALTGGVPGAPSFLGLAMMPFTPQLPSLTEFAAKRVAGVFDPTDSPFDYAAGLLTEGSLRRPHGIAERAREAADRLHSLELSFDELSVSGLTFGTEQQISSLSLTDVTLGGARSLPAYLRLRKRALEQTRARHPDRKEAVGAAIAAIDEQLSTLRPKEGRLEELETRDRLNPGSLTVPEQDELTRLSDELRAQAGVVAHVGGLRVGEMHGRITGAGAELVGGFDLHALLPSELLGGYGAGYLPDRELVNRFLAGDEPPSLAKLLTDPKRRTEFELEGGRLRLLPGDAGMPALRVAAATVPPTRVLQARLDALDALGDPAVRERTAALRARLEETVALARKVEQWRDKRAPVSQQEIEDEERLLGLLGFSAETAEIGTLSGGISTHKEPDGTVSARIEARAQDIVLTGVTGLGLSAGRIEAAAGVGLRAQVGGPAGGAFTPVFSLDLTARDIRTELGTLSGFSLQGLTGTVTELPDGYRVPDLRIDRIETTDMAFGEPANGFGGRSATLEGISLDAELHQTERGAAVAVNRLSIDRVTGSGLSYAHTDDHGSVRATLAGGALLNVSAENVRYDLGAQHLETAGLTIGAAKDVRFRIVSAAGLTGGGTEQARLGRPEGPGGTVADGTVTSPAGAGPLLSARYARVGEHDFALDVEVDLGIEETKVGVGTSESVSRPANGLEIRRTRISGRLHATARETRASFQLRNTDLRALSWHSGARSVTAPGPLTIGDITVTDAVVTAPNPDSRVPAERVRRIGVGKMTVQDVRAPQVRYQDPPLDFQAGGKRGTTGALVVEKITLTDFALPFTESGGPDLDRLTGQLRATGVHLPFTLASGTVRDGLRASGRLDAAVLTVQMRPGGVIGVRGQGVSGEAGFTLGGRPVGYRHGLEAWLSFSGLDTGDITITSDAVEVSGLDLPSLSLSALRFQAGTGPQFVSVHLQEGGGLDVSGVSVSARLDRYKPGEANPQHRPFKRIVLSRFHIDRVACDGLAAQFGAGEDGVRVEVPTVVGGAPASLTGIDLGGPGGFVWTPDAAADSVLGTVGAEKLDVPRLKVAAARRFEGEVSLRSDSVKLGLLRRGESVLDMDRPSLSLLGEATLGDPRERISVGQLRAEHLHIGEGTAKVTGLAADKLVYQQPGVRVDVEHADVPTVGLATDLSYVQIPELDLAGSGLRIDFDALGPSAPGAHETVHVAPEPARLLDSLHGKVELLLVLRGKPLPLHDTRDITIRPGEIRVADGTVDFEALAQSLSRPGGITFAPDAPVASPLAKPYFEVRGDQLQLQLPVPGKAILEWTLPTPSDIGLARDQHRVRLRTLIQEMGLEGRTARTRVTEDQRKEKQREDALTAPRSVELTVLSSDLGARGATPLRLAFLSSAVQGVIDLGTVPLDQLHLWGSVVADALPGRSTLGRLGFTVRWISVDSVDLNLAGGQKLRTGAIRISGIGAGSMSFEQLRPRVLQAKIEQASARNIEWFRPVRR</sequence>
<reference evidence="2 3" key="1">
    <citation type="journal article" date="2019" name="Int. J. Syst. Evol. Microbiol.">
        <title>The Global Catalogue of Microorganisms (GCM) 10K type strain sequencing project: providing services to taxonomists for standard genome sequencing and annotation.</title>
        <authorList>
            <consortium name="The Broad Institute Genomics Platform"/>
            <consortium name="The Broad Institute Genome Sequencing Center for Infectious Disease"/>
            <person name="Wu L."/>
            <person name="Ma J."/>
        </authorList>
    </citation>
    <scope>NUCLEOTIDE SEQUENCE [LARGE SCALE GENOMIC DNA]</scope>
    <source>
        <strain evidence="2 3">JCM 4531</strain>
    </source>
</reference>
<protein>
    <recommendedName>
        <fullName evidence="4">DUF4157 domain-containing protein</fullName>
    </recommendedName>
</protein>
<evidence type="ECO:0000313" key="3">
    <source>
        <dbReference type="Proteomes" id="UP001499989"/>
    </source>
</evidence>
<name>A0ABN3TFT5_9ACTN</name>
<evidence type="ECO:0000256" key="1">
    <source>
        <dbReference type="SAM" id="MobiDB-lite"/>
    </source>
</evidence>
<keyword evidence="3" id="KW-1185">Reference proteome</keyword>